<dbReference type="EMBL" id="CASHSV030000206">
    <property type="protein sequence ID" value="CAJ2654887.1"/>
    <property type="molecule type" value="Genomic_DNA"/>
</dbReference>
<comment type="caution">
    <text evidence="1">The sequence shown here is derived from an EMBL/GenBank/DDBJ whole genome shotgun (WGS) entry which is preliminary data.</text>
</comment>
<sequence>MVTPNISQNQKPRTTRTLKICLLVSTIFLIIVATIILSLVFTIFKPKNPIVNVYPIGLKNLKFFQPNLTSVPLNMVVTIKNPNYGTFKTKNSTGYINFQDTIVAKVPIGPNIFPGHKTTNVSTIADLMIGILISDQKFLSDVGEDGSFNLTAKATLQGKVHLINVLKVKATVNIFCDVFFNISSLDTDSYCITKIKL</sequence>
<evidence type="ECO:0000313" key="2">
    <source>
        <dbReference type="Proteomes" id="UP001177021"/>
    </source>
</evidence>
<protein>
    <submittedName>
        <fullName evidence="1">Uncharacterized protein</fullName>
    </submittedName>
</protein>
<name>A0ACB0KHD2_TRIPR</name>
<proteinExistence type="predicted"/>
<dbReference type="Proteomes" id="UP001177021">
    <property type="component" value="Unassembled WGS sequence"/>
</dbReference>
<reference evidence="1" key="1">
    <citation type="submission" date="2023-10" db="EMBL/GenBank/DDBJ databases">
        <authorList>
            <person name="Rodriguez Cubillos JULIANA M."/>
            <person name="De Vega J."/>
        </authorList>
    </citation>
    <scope>NUCLEOTIDE SEQUENCE</scope>
</reference>
<accession>A0ACB0KHD2</accession>
<evidence type="ECO:0000313" key="1">
    <source>
        <dbReference type="EMBL" id="CAJ2654887.1"/>
    </source>
</evidence>
<keyword evidence="2" id="KW-1185">Reference proteome</keyword>
<gene>
    <name evidence="1" type="ORF">MILVUS5_LOCUS21934</name>
</gene>
<organism evidence="1 2">
    <name type="scientific">Trifolium pratense</name>
    <name type="common">Red clover</name>
    <dbReference type="NCBI Taxonomy" id="57577"/>
    <lineage>
        <taxon>Eukaryota</taxon>
        <taxon>Viridiplantae</taxon>
        <taxon>Streptophyta</taxon>
        <taxon>Embryophyta</taxon>
        <taxon>Tracheophyta</taxon>
        <taxon>Spermatophyta</taxon>
        <taxon>Magnoliopsida</taxon>
        <taxon>eudicotyledons</taxon>
        <taxon>Gunneridae</taxon>
        <taxon>Pentapetalae</taxon>
        <taxon>rosids</taxon>
        <taxon>fabids</taxon>
        <taxon>Fabales</taxon>
        <taxon>Fabaceae</taxon>
        <taxon>Papilionoideae</taxon>
        <taxon>50 kb inversion clade</taxon>
        <taxon>NPAAA clade</taxon>
        <taxon>Hologalegina</taxon>
        <taxon>IRL clade</taxon>
        <taxon>Trifolieae</taxon>
        <taxon>Trifolium</taxon>
    </lineage>
</organism>